<dbReference type="SUPFAM" id="SSF51294">
    <property type="entry name" value="Hedgehog/intein (Hint) domain"/>
    <property type="match status" value="1"/>
</dbReference>
<organism evidence="3 4">
    <name type="scientific">Hymenobacter saemangeumensis</name>
    <dbReference type="NCBI Taxonomy" id="1084522"/>
    <lineage>
        <taxon>Bacteria</taxon>
        <taxon>Pseudomonadati</taxon>
        <taxon>Bacteroidota</taxon>
        <taxon>Cytophagia</taxon>
        <taxon>Cytophagales</taxon>
        <taxon>Hymenobacteraceae</taxon>
        <taxon>Hymenobacter</taxon>
    </lineage>
</organism>
<dbReference type="Gene3D" id="2.170.16.10">
    <property type="entry name" value="Hedgehog/Intein (Hint) domain"/>
    <property type="match status" value="1"/>
</dbReference>
<dbReference type="RefSeq" id="WP_345235220.1">
    <property type="nucleotide sequence ID" value="NZ_BAABGZ010000014.1"/>
</dbReference>
<evidence type="ECO:0000259" key="2">
    <source>
        <dbReference type="SMART" id="SM00306"/>
    </source>
</evidence>
<evidence type="ECO:0000256" key="1">
    <source>
        <dbReference type="SAM" id="SignalP"/>
    </source>
</evidence>
<dbReference type="Proteomes" id="UP001501153">
    <property type="component" value="Unassembled WGS sequence"/>
</dbReference>
<reference evidence="4" key="1">
    <citation type="journal article" date="2019" name="Int. J. Syst. Evol. Microbiol.">
        <title>The Global Catalogue of Microorganisms (GCM) 10K type strain sequencing project: providing services to taxonomists for standard genome sequencing and annotation.</title>
        <authorList>
            <consortium name="The Broad Institute Genomics Platform"/>
            <consortium name="The Broad Institute Genome Sequencing Center for Infectious Disease"/>
            <person name="Wu L."/>
            <person name="Ma J."/>
        </authorList>
    </citation>
    <scope>NUCLEOTIDE SEQUENCE [LARGE SCALE GENOMIC DNA]</scope>
    <source>
        <strain evidence="4">JCM 17923</strain>
    </source>
</reference>
<gene>
    <name evidence="3" type="ORF">GCM10023185_14210</name>
</gene>
<dbReference type="SMART" id="SM00306">
    <property type="entry name" value="HintN"/>
    <property type="match status" value="1"/>
</dbReference>
<accession>A0ABP8I8A2</accession>
<dbReference type="InterPro" id="IPR006141">
    <property type="entry name" value="Intein_N"/>
</dbReference>
<evidence type="ECO:0000313" key="4">
    <source>
        <dbReference type="Proteomes" id="UP001501153"/>
    </source>
</evidence>
<dbReference type="InterPro" id="IPR036844">
    <property type="entry name" value="Hint_dom_sf"/>
</dbReference>
<feature type="domain" description="Hint" evidence="2">
    <location>
        <begin position="402"/>
        <end position="516"/>
    </location>
</feature>
<sequence length="557" mass="60231">MFTLSRVVALLGLSMLSGTAALAQKPVKQDLMLLFDKVPAPLAAPDCAVKQAPASYNALRAQLATASQAIAQGRTATQTKDEATMRAVGNRMQADGVGNMSQAQQQAYAMQQLGNMPGVSPETAQLAQLMQDPAFQARLASMSDEQKALFLQQQLAPKGSSTQRMVGDPAFQAAQADFMQQMKNPSFAAAWNKKSTDEQDAYMKQLMQKHGLNEAKMKAIAGSNAGQQPLAPLVTTRAQEELSRLTDPANKLSAEAEWSQAKAQYLKEVETIQKQLNTKVYKAFTTCADQKDNYERHHKALEQRLAAAGRYLATTSSIWAKYRAQQKARLTPFNAELNRIQYGDAIKRPQEQQAMPTLAAGQQITILALQALVEYSEASYEVNKEYCSIKTELAKPFVCEENSCFPAQALVTLADGSKQAIASIKAGSLVQSYDARTGRISTTRVSAVQVHADHDYPLLRLRFATPAVLASTEDTVAPLLPATEVLATPNHPFLTADNDAVRADALSSTQAVPFTAAAGLEPAYLAERSSAGTATVVYNLKTEAGNYFVEGLLVGDK</sequence>
<dbReference type="PROSITE" id="PS50817">
    <property type="entry name" value="INTEIN_N_TER"/>
    <property type="match status" value="1"/>
</dbReference>
<name>A0ABP8I8A2_9BACT</name>
<protein>
    <recommendedName>
        <fullName evidence="2">Hint domain-containing protein</fullName>
    </recommendedName>
</protein>
<proteinExistence type="predicted"/>
<keyword evidence="1" id="KW-0732">Signal</keyword>
<evidence type="ECO:0000313" key="3">
    <source>
        <dbReference type="EMBL" id="GAA4353513.1"/>
    </source>
</evidence>
<dbReference type="EMBL" id="BAABGZ010000014">
    <property type="protein sequence ID" value="GAA4353513.1"/>
    <property type="molecule type" value="Genomic_DNA"/>
</dbReference>
<feature type="signal peptide" evidence="1">
    <location>
        <begin position="1"/>
        <end position="23"/>
    </location>
</feature>
<dbReference type="InterPro" id="IPR003587">
    <property type="entry name" value="Hint_dom_N"/>
</dbReference>
<feature type="chain" id="PRO_5045707443" description="Hint domain-containing protein" evidence="1">
    <location>
        <begin position="24"/>
        <end position="557"/>
    </location>
</feature>
<comment type="caution">
    <text evidence="3">The sequence shown here is derived from an EMBL/GenBank/DDBJ whole genome shotgun (WGS) entry which is preliminary data.</text>
</comment>
<keyword evidence="4" id="KW-1185">Reference proteome</keyword>
<dbReference type="CDD" id="cd00081">
    <property type="entry name" value="Hint"/>
    <property type="match status" value="1"/>
</dbReference>